<dbReference type="NCBIfam" id="TIGR00251">
    <property type="entry name" value="DUF167 family protein"/>
    <property type="match status" value="1"/>
</dbReference>
<dbReference type="GO" id="GO:0005737">
    <property type="term" value="C:cytoplasm"/>
    <property type="evidence" value="ECO:0007669"/>
    <property type="project" value="TreeGrafter"/>
</dbReference>
<dbReference type="Pfam" id="PF02594">
    <property type="entry name" value="DUF167"/>
    <property type="match status" value="1"/>
</dbReference>
<dbReference type="HAMAP" id="MF_00634">
    <property type="entry name" value="UPF0235"/>
    <property type="match status" value="1"/>
</dbReference>
<dbReference type="PANTHER" id="PTHR13420">
    <property type="entry name" value="UPF0235 PROTEIN C15ORF40"/>
    <property type="match status" value="1"/>
</dbReference>
<dbReference type="OMA" id="AANKQCV"/>
<evidence type="ECO:0000256" key="2">
    <source>
        <dbReference type="HAMAP-Rule" id="MF_00634"/>
    </source>
</evidence>
<organism evidence="3 5">
    <name type="scientific">Dehalococcoides mccartyi</name>
    <dbReference type="NCBI Taxonomy" id="61435"/>
    <lineage>
        <taxon>Bacteria</taxon>
        <taxon>Bacillati</taxon>
        <taxon>Chloroflexota</taxon>
        <taxon>Dehalococcoidia</taxon>
        <taxon>Dehalococcoidales</taxon>
        <taxon>Dehalococcoidaceae</taxon>
        <taxon>Dehalococcoides</taxon>
    </lineage>
</organism>
<evidence type="ECO:0000256" key="1">
    <source>
        <dbReference type="ARBA" id="ARBA00010364"/>
    </source>
</evidence>
<evidence type="ECO:0000313" key="5">
    <source>
        <dbReference type="Proteomes" id="UP000076394"/>
    </source>
</evidence>
<accession>A0A142VCJ7</accession>
<dbReference type="EMBL" id="CP011127">
    <property type="protein sequence ID" value="AMU86945.1"/>
    <property type="molecule type" value="Genomic_DNA"/>
</dbReference>
<proteinExistence type="inferred from homology"/>
<evidence type="ECO:0000313" key="3">
    <source>
        <dbReference type="EMBL" id="AMU86945.1"/>
    </source>
</evidence>
<evidence type="ECO:0000313" key="6">
    <source>
        <dbReference type="Proteomes" id="UP000233649"/>
    </source>
</evidence>
<protein>
    <recommendedName>
        <fullName evidence="2">UPF0235 protein CVH13_01091</fullName>
    </recommendedName>
</protein>
<reference evidence="3 5" key="1">
    <citation type="submission" date="2015-03" db="EMBL/GenBank/DDBJ databases">
        <title>Genomic characterization of Dehalococcoides mccartyi strain 11a5, an unusal plasmid-containing chloroethene dechlorinator.</title>
        <authorList>
            <person name="Zhao S."/>
            <person name="Ding C."/>
            <person name="He J."/>
        </authorList>
    </citation>
    <scope>NUCLEOTIDE SEQUENCE [LARGE SCALE GENOMIC DNA]</scope>
    <source>
        <strain evidence="3 5">11a5</strain>
    </source>
</reference>
<dbReference type="EMBL" id="PHFD01000209">
    <property type="protein sequence ID" value="PKH46450.1"/>
    <property type="molecule type" value="Genomic_DNA"/>
</dbReference>
<dbReference type="OrthoDB" id="9800587at2"/>
<dbReference type="SMR" id="A0A142VCJ7"/>
<comment type="similarity">
    <text evidence="1 2">Belongs to the UPF0235 family.</text>
</comment>
<dbReference type="Gene3D" id="3.30.1200.10">
    <property type="entry name" value="YggU-like"/>
    <property type="match status" value="1"/>
</dbReference>
<dbReference type="AlphaFoldDB" id="A0A142VCJ7"/>
<dbReference type="PANTHER" id="PTHR13420:SF7">
    <property type="entry name" value="UPF0235 PROTEIN C15ORF40"/>
    <property type="match status" value="1"/>
</dbReference>
<sequence length="97" mass="10630">MPPKESPFKVNLKIIPSARKNELAGYENGLLKLKIAAQPEKGKANKELIDYLSDLLDTPKAEIEICHGHTGRNKVLAFFTLSQADFEAKISAALHGS</sequence>
<dbReference type="Proteomes" id="UP000233649">
    <property type="component" value="Unassembled WGS sequence"/>
</dbReference>
<evidence type="ECO:0000313" key="4">
    <source>
        <dbReference type="EMBL" id="PKH46450.1"/>
    </source>
</evidence>
<dbReference type="SMART" id="SM01152">
    <property type="entry name" value="DUF167"/>
    <property type="match status" value="1"/>
</dbReference>
<dbReference type="RefSeq" id="WP_011309650.1">
    <property type="nucleotide sequence ID" value="NZ_AP024514.1"/>
</dbReference>
<reference evidence="4 6" key="2">
    <citation type="journal article" date="2017" name="FEMS Microbiol. Ecol.">
        <title>Reconstructed genomes of novel Dehalococcoides mccartyi strains from 1,2,3,4-tetrachlorodibenzo-p-dioxin-dechlorinating enrichment cultures reveal divergent reductive dehalogenase gene profiles.</title>
        <authorList>
            <person name="Dam H.T."/>
            <person name="Vollmers J."/>
            <person name="Kaster A.K."/>
            <person name="Haggblom M.M."/>
        </authorList>
    </citation>
    <scope>NUCLEOTIDE SEQUENCE [LARGE SCALE GENOMIC DNA]</scope>
    <source>
        <strain evidence="4 6">H1-3-2.001</strain>
    </source>
</reference>
<name>A0A142VCJ7_9CHLR</name>
<gene>
    <name evidence="4" type="ORF">CVH13_01091</name>
    <name evidence="3" type="ORF">Dm11a5_1119</name>
</gene>
<dbReference type="InterPro" id="IPR003746">
    <property type="entry name" value="DUF167"/>
</dbReference>
<dbReference type="SUPFAM" id="SSF69786">
    <property type="entry name" value="YggU-like"/>
    <property type="match status" value="1"/>
</dbReference>
<dbReference type="InterPro" id="IPR036591">
    <property type="entry name" value="YggU-like_sf"/>
</dbReference>
<dbReference type="Proteomes" id="UP000076394">
    <property type="component" value="Chromosome"/>
</dbReference>